<evidence type="ECO:0000259" key="5">
    <source>
        <dbReference type="PROSITE" id="PS51387"/>
    </source>
</evidence>
<evidence type="ECO:0000256" key="4">
    <source>
        <dbReference type="ARBA" id="ARBA00022827"/>
    </source>
</evidence>
<protein>
    <submittedName>
        <fullName evidence="6">D-2-hydroxyglutarate dehydrogenase</fullName>
        <ecNumber evidence="6">1.1.99.2</ecNumber>
    </submittedName>
</protein>
<evidence type="ECO:0000256" key="1">
    <source>
        <dbReference type="ARBA" id="ARBA00001974"/>
    </source>
</evidence>
<dbReference type="FunFam" id="1.10.45.10:FF:000001">
    <property type="entry name" value="D-lactate dehydrogenase mitochondrial"/>
    <property type="match status" value="1"/>
</dbReference>
<keyword evidence="4" id="KW-0274">FAD</keyword>
<dbReference type="Gene3D" id="3.30.465.10">
    <property type="match status" value="1"/>
</dbReference>
<dbReference type="InterPro" id="IPR016169">
    <property type="entry name" value="FAD-bd_PCMH_sub2"/>
</dbReference>
<dbReference type="EC" id="1.1.99.2" evidence="6"/>
<comment type="cofactor">
    <cofactor evidence="1">
        <name>FAD</name>
        <dbReference type="ChEBI" id="CHEBI:57692"/>
    </cofactor>
</comment>
<dbReference type="Pfam" id="PF01565">
    <property type="entry name" value="FAD_binding_4"/>
    <property type="match status" value="1"/>
</dbReference>
<evidence type="ECO:0000256" key="2">
    <source>
        <dbReference type="ARBA" id="ARBA00008000"/>
    </source>
</evidence>
<keyword evidence="3" id="KW-0285">Flavoprotein</keyword>
<dbReference type="PANTHER" id="PTHR43716:SF2">
    <property type="entry name" value="BLL6224 PROTEIN"/>
    <property type="match status" value="1"/>
</dbReference>
<keyword evidence="6" id="KW-0560">Oxidoreductase</keyword>
<dbReference type="InterPro" id="IPR016166">
    <property type="entry name" value="FAD-bd_PCMH"/>
</dbReference>
<dbReference type="GO" id="GO:0047545">
    <property type="term" value="F:(S)-2-hydroxyglutarate dehydrogenase activity"/>
    <property type="evidence" value="ECO:0007669"/>
    <property type="project" value="UniProtKB-EC"/>
</dbReference>
<dbReference type="SUPFAM" id="SSF56176">
    <property type="entry name" value="FAD-binding/transporter-associated domain-like"/>
    <property type="match status" value="1"/>
</dbReference>
<gene>
    <name evidence="6" type="ORF">MNBD_ALPHA08-1949</name>
</gene>
<feature type="domain" description="FAD-binding PCMH-type" evidence="5">
    <location>
        <begin position="39"/>
        <end position="220"/>
    </location>
</feature>
<comment type="similarity">
    <text evidence="2">Belongs to the FAD-binding oxidoreductase/transferase type 4 family.</text>
</comment>
<dbReference type="InterPro" id="IPR016167">
    <property type="entry name" value="FAD-bd_PCMH_sub1"/>
</dbReference>
<dbReference type="InterPro" id="IPR004113">
    <property type="entry name" value="FAD-bd_oxidored_4_C"/>
</dbReference>
<dbReference type="GO" id="GO:0071949">
    <property type="term" value="F:FAD binding"/>
    <property type="evidence" value="ECO:0007669"/>
    <property type="project" value="InterPro"/>
</dbReference>
<dbReference type="SUPFAM" id="SSF55103">
    <property type="entry name" value="FAD-linked oxidases, C-terminal domain"/>
    <property type="match status" value="1"/>
</dbReference>
<dbReference type="Gene3D" id="3.30.70.2740">
    <property type="match status" value="1"/>
</dbReference>
<dbReference type="Pfam" id="PF02913">
    <property type="entry name" value="FAD-oxidase_C"/>
    <property type="match status" value="1"/>
</dbReference>
<name>A0A3B0SGG9_9ZZZZ</name>
<dbReference type="InterPro" id="IPR036318">
    <property type="entry name" value="FAD-bd_PCMH-like_sf"/>
</dbReference>
<dbReference type="PANTHER" id="PTHR43716">
    <property type="entry name" value="D-2-HYDROXYGLUTARATE DEHYDROGENASE, MITOCHONDRIAL"/>
    <property type="match status" value="1"/>
</dbReference>
<evidence type="ECO:0000256" key="3">
    <source>
        <dbReference type="ARBA" id="ARBA00022630"/>
    </source>
</evidence>
<dbReference type="Gene3D" id="3.30.70.2190">
    <property type="match status" value="1"/>
</dbReference>
<dbReference type="InterPro" id="IPR016164">
    <property type="entry name" value="FAD-linked_Oxase-like_C"/>
</dbReference>
<dbReference type="InterPro" id="IPR006094">
    <property type="entry name" value="Oxid_FAD_bind_N"/>
</dbReference>
<dbReference type="Gene3D" id="3.30.43.10">
    <property type="entry name" value="Uridine Diphospho-n-acetylenolpyruvylglucosamine Reductase, domain 2"/>
    <property type="match status" value="1"/>
</dbReference>
<accession>A0A3B0SGG9</accession>
<dbReference type="EMBL" id="UOEC01000168">
    <property type="protein sequence ID" value="VAW00077.1"/>
    <property type="molecule type" value="Genomic_DNA"/>
</dbReference>
<dbReference type="InterPro" id="IPR051264">
    <property type="entry name" value="FAD-oxidored/transferase_4"/>
</dbReference>
<sequence>MTQLAPELLERFAAIIGDKYVLQTDDDMARYLDEPRKKFHGAAAAVLKPASTQEVSKILALANETGTAIIPQGGNTGLVGGQIPDDSGEQIILSLERLSKIRDVDADQSTLTIEAGATLEAAQKAAGEIDRFLPLTLASQGSCTIGGNLATNAGGLNVVAYGSARDLCLGLEVVLADGRIWNGLNTLRKNNTGYDLKSLFVGSEGTLGVITAAVLKLFPASQSRATAFLAVESPAQALELLNLAQQQSGERVTTIELLPRAGLEFTIKHRQTRDPFGDPHPWYVLLELSSSQPGNELANNVENILATALDQGIAIDAVIAQSNRQTEDIWAIRELLPETQSYEGGSIKHDISVPLNKVSDFLEQAAIAVVELIPGARPVAFGHVGDGNIHFNVTQPVGADTDAFLSRWDEVNKVVHDIVTGMGGSVSAEHGIGQLKRHLMPGIKSDVELEIMTGLKRQLDPNNIINPGKLLP</sequence>
<dbReference type="Gene3D" id="1.10.45.10">
    <property type="entry name" value="Vanillyl-alcohol Oxidase, Chain A, domain 4"/>
    <property type="match status" value="1"/>
</dbReference>
<proteinExistence type="inferred from homology"/>
<dbReference type="GO" id="GO:0022904">
    <property type="term" value="P:respiratory electron transport chain"/>
    <property type="evidence" value="ECO:0007669"/>
    <property type="project" value="TreeGrafter"/>
</dbReference>
<reference evidence="6" key="1">
    <citation type="submission" date="2018-06" db="EMBL/GenBank/DDBJ databases">
        <authorList>
            <person name="Zhirakovskaya E."/>
        </authorList>
    </citation>
    <scope>NUCLEOTIDE SEQUENCE</scope>
</reference>
<dbReference type="PROSITE" id="PS51387">
    <property type="entry name" value="FAD_PCMH"/>
    <property type="match status" value="1"/>
</dbReference>
<dbReference type="InterPro" id="IPR016171">
    <property type="entry name" value="Vanillyl_alc_oxidase_C-sub2"/>
</dbReference>
<evidence type="ECO:0000313" key="6">
    <source>
        <dbReference type="EMBL" id="VAW00077.1"/>
    </source>
</evidence>
<dbReference type="AlphaFoldDB" id="A0A3B0SGG9"/>
<organism evidence="6">
    <name type="scientific">hydrothermal vent metagenome</name>
    <dbReference type="NCBI Taxonomy" id="652676"/>
    <lineage>
        <taxon>unclassified sequences</taxon>
        <taxon>metagenomes</taxon>
        <taxon>ecological metagenomes</taxon>
    </lineage>
</organism>